<evidence type="ECO:0000313" key="2">
    <source>
        <dbReference type="EMBL" id="SER04667.1"/>
    </source>
</evidence>
<dbReference type="AlphaFoldDB" id="A0A1H9L0J9"/>
<dbReference type="STRING" id="137733.SAMN05421767_11631"/>
<reference evidence="2 3" key="1">
    <citation type="submission" date="2016-10" db="EMBL/GenBank/DDBJ databases">
        <authorList>
            <person name="de Groot N.N."/>
        </authorList>
    </citation>
    <scope>NUCLEOTIDE SEQUENCE [LARGE SCALE GENOMIC DNA]</scope>
    <source>
        <strain evidence="2 3">DSM 15827</strain>
    </source>
</reference>
<accession>A0A1H9L0J9</accession>
<evidence type="ECO:0000259" key="1">
    <source>
        <dbReference type="Pfam" id="PF13472"/>
    </source>
</evidence>
<dbReference type="EMBL" id="FOGF01000016">
    <property type="protein sequence ID" value="SER04667.1"/>
    <property type="molecule type" value="Genomic_DNA"/>
</dbReference>
<dbReference type="InterPro" id="IPR036514">
    <property type="entry name" value="SGNH_hydro_sf"/>
</dbReference>
<gene>
    <name evidence="2" type="ORF">SAMN05421767_11631</name>
</gene>
<dbReference type="Gene3D" id="3.40.50.1110">
    <property type="entry name" value="SGNH hydrolase"/>
    <property type="match status" value="1"/>
</dbReference>
<protein>
    <submittedName>
        <fullName evidence="2">Lysophospholipase L1</fullName>
    </submittedName>
</protein>
<name>A0A1H9L0J9_9LACT</name>
<feature type="domain" description="SGNH hydrolase-type esterase" evidence="1">
    <location>
        <begin position="62"/>
        <end position="218"/>
    </location>
</feature>
<proteinExistence type="predicted"/>
<dbReference type="InterPro" id="IPR013830">
    <property type="entry name" value="SGNH_hydro"/>
</dbReference>
<dbReference type="Pfam" id="PF13472">
    <property type="entry name" value="Lipase_GDSL_2"/>
    <property type="match status" value="1"/>
</dbReference>
<dbReference type="PANTHER" id="PTHR30383">
    <property type="entry name" value="THIOESTERASE 1/PROTEASE 1/LYSOPHOSPHOLIPASE L1"/>
    <property type="match status" value="1"/>
</dbReference>
<evidence type="ECO:0000313" key="3">
    <source>
        <dbReference type="Proteomes" id="UP000198556"/>
    </source>
</evidence>
<dbReference type="InterPro" id="IPR051532">
    <property type="entry name" value="Ester_Hydrolysis_Enzymes"/>
</dbReference>
<dbReference type="RefSeq" id="WP_218138920.1">
    <property type="nucleotide sequence ID" value="NZ_FOGF01000016.1"/>
</dbReference>
<organism evidence="2 3">
    <name type="scientific">Granulicatella balaenopterae</name>
    <dbReference type="NCBI Taxonomy" id="137733"/>
    <lineage>
        <taxon>Bacteria</taxon>
        <taxon>Bacillati</taxon>
        <taxon>Bacillota</taxon>
        <taxon>Bacilli</taxon>
        <taxon>Lactobacillales</taxon>
        <taxon>Carnobacteriaceae</taxon>
        <taxon>Granulicatella</taxon>
    </lineage>
</organism>
<sequence length="235" mass="27222">MRKNNYYNSPGYFSKVVSSDLLRKEYDIKNSILIENNLHPDFIFVGDTVINNWELNAYFKNDNQLIINRGIKGDTTTYLLKRLFADVLQHQATYCILHIGFNDSNLLEDDYWNQIAGANYDEILATSKKNYHNILEQFSTSQTIPIVTSLLPIKLPISSCESKRKQYINELNKFLADYCKEHHIIYVDYYHTTVIPGSNMVLKGTTFDGVHPNVKGYNIMAMVLKNTLKKYNITI</sequence>
<keyword evidence="3" id="KW-1185">Reference proteome</keyword>
<dbReference type="Proteomes" id="UP000198556">
    <property type="component" value="Unassembled WGS sequence"/>
</dbReference>
<dbReference type="SUPFAM" id="SSF52266">
    <property type="entry name" value="SGNH hydrolase"/>
    <property type="match status" value="1"/>
</dbReference>